<dbReference type="InterPro" id="IPR005612">
    <property type="entry name" value="CCAAT-binding_factor"/>
</dbReference>
<dbReference type="PANTHER" id="PTHR14428">
    <property type="entry name" value="NUCLEOLAR COMPLEX PROTEIN 3"/>
    <property type="match status" value="1"/>
</dbReference>
<feature type="region of interest" description="Disordered" evidence="6">
    <location>
        <begin position="398"/>
        <end position="429"/>
    </location>
</feature>
<keyword evidence="3" id="KW-0175">Coiled coil</keyword>
<evidence type="ECO:0000313" key="10">
    <source>
        <dbReference type="Proteomes" id="UP000017836"/>
    </source>
</evidence>
<proteinExistence type="inferred from homology"/>
<sequence length="831" mass="94117">MGKKRGNPLPLLPPEVEEDEIEVSDEDLQFVKENRYYAGFLSKLDTKSITKHVVRLADGKKEDALESFYEKRKKKAFIENNEGNALQLDPVDALPVKTLDGKLYYRTSSVDVTKPQTGLQEDNTKTNDQNVDNDENKIKPTKAERREKLKKIKKIAKKQVEEENKIDEVQRDLKSEVLEKVKQELSAEELFLQKKGKIAEIGMGLLADPENNIASLKELVQTCNDTDHNVAKLGLLSLLALFKDIIPGYRIRLPTDKELQMKVSKEVKKMRDYESMLLNSYKAYLQKLVAFGKQPFFQQVAVRCICNLLEAVPHFNYRENLLAETVKNTSSSDDVIRKLSCSAIKSLFMNEGKHGGEATVEAVQLIADHVKIHNCQLHPDCIEVFLALSFDEDLAKSTSENGKEKVKPKKKGKHTPAVPNQLAKDDKKLSKKELAAKTRVEVNTDFKAVSFAPDASERKKLQTQTLAAVFETYFRILKQSIESTAGIKIGSGTKLRPLLIPCLKGLGKFSHLISVDFMGDLLNKLKRLASGRNLSTENCRTVSERIQCCIVAFKVMRNNLDSLIIDLQEFFIHLYNLLLECKPNREDEGELLAEALKTMLCEGRQHDMQRAAAFIKRLATFSLCYGPAEAMAALVTMKHLLQKNSKCRNLLENDGGGGSLSCSVAKYHPDATDPNLSGALSSVLWELSLLSKHYHPAVSAMASSIANMGTGHNQMFLSIISPGQAFSEYSIARESFKLSIKPPASICKRKKVMDSQQRKKVLESSADPHWNDQEHEDLVRKRFSDHFKVFRNILENERLRRELNLTMSSIHLYEEYRREKKKKKRRCLDKV</sequence>
<dbReference type="STRING" id="13333.U5CNR4"/>
<feature type="compositionally biased region" description="Polar residues" evidence="6">
    <location>
        <begin position="115"/>
        <end position="130"/>
    </location>
</feature>
<dbReference type="Gramene" id="ERN14796">
    <property type="protein sequence ID" value="ERN14796"/>
    <property type="gene ID" value="AMTR_s00032p00071070"/>
</dbReference>
<feature type="region of interest" description="Disordered" evidence="6">
    <location>
        <begin position="115"/>
        <end position="135"/>
    </location>
</feature>
<dbReference type="InterPro" id="IPR016024">
    <property type="entry name" value="ARM-type_fold"/>
</dbReference>
<feature type="domain" description="CCAAT-binding factor" evidence="7">
    <location>
        <begin position="546"/>
        <end position="702"/>
    </location>
</feature>
<evidence type="ECO:0008006" key="11">
    <source>
        <dbReference type="Google" id="ProtNLM"/>
    </source>
</evidence>
<evidence type="ECO:0000256" key="5">
    <source>
        <dbReference type="PIRNR" id="PIRNR028977"/>
    </source>
</evidence>
<comment type="subcellular location">
    <subcellularLocation>
        <location evidence="1 5">Nucleus</location>
        <location evidence="1 5">Nucleolus</location>
    </subcellularLocation>
</comment>
<accession>U5CNR4</accession>
<evidence type="ECO:0000256" key="2">
    <source>
        <dbReference type="ARBA" id="ARBA00007797"/>
    </source>
</evidence>
<comment type="similarity">
    <text evidence="2 5">Belongs to the CBF/MAK21 family.</text>
</comment>
<dbReference type="GO" id="GO:0005730">
    <property type="term" value="C:nucleolus"/>
    <property type="evidence" value="ECO:0000318"/>
    <property type="project" value="GO_Central"/>
</dbReference>
<evidence type="ECO:0000256" key="3">
    <source>
        <dbReference type="ARBA" id="ARBA00023054"/>
    </source>
</evidence>
<dbReference type="PANTHER" id="PTHR14428:SF5">
    <property type="entry name" value="NUCLEOLAR COMPLEX PROTEIN 3 HOMOLOG"/>
    <property type="match status" value="1"/>
</dbReference>
<dbReference type="KEGG" id="atr:18443066"/>
<feature type="domain" description="Nucleolar complex-associated protein 3 N-terminal" evidence="8">
    <location>
        <begin position="193"/>
        <end position="284"/>
    </location>
</feature>
<keyword evidence="10" id="KW-1185">Reference proteome</keyword>
<dbReference type="AlphaFoldDB" id="U5CNR4"/>
<dbReference type="GO" id="GO:0006270">
    <property type="term" value="P:DNA replication initiation"/>
    <property type="evidence" value="ECO:0000318"/>
    <property type="project" value="GO_Central"/>
</dbReference>
<evidence type="ECO:0000256" key="1">
    <source>
        <dbReference type="ARBA" id="ARBA00004604"/>
    </source>
</evidence>
<dbReference type="Pfam" id="PF03914">
    <property type="entry name" value="CBF"/>
    <property type="match status" value="1"/>
</dbReference>
<dbReference type="SUPFAM" id="SSF48371">
    <property type="entry name" value="ARM repeat"/>
    <property type="match status" value="1"/>
</dbReference>
<keyword evidence="4" id="KW-0539">Nucleus</keyword>
<protein>
    <recommendedName>
        <fullName evidence="11">Nucleolar complex protein 3 homolog</fullName>
    </recommendedName>
</protein>
<evidence type="ECO:0000313" key="9">
    <source>
        <dbReference type="EMBL" id="ERN14796.1"/>
    </source>
</evidence>
<dbReference type="InterPro" id="IPR011501">
    <property type="entry name" value="Noc3_N"/>
</dbReference>
<dbReference type="HOGENOM" id="CLU_012441_4_0_1"/>
<organism evidence="9 10">
    <name type="scientific">Amborella trichopoda</name>
    <dbReference type="NCBI Taxonomy" id="13333"/>
    <lineage>
        <taxon>Eukaryota</taxon>
        <taxon>Viridiplantae</taxon>
        <taxon>Streptophyta</taxon>
        <taxon>Embryophyta</taxon>
        <taxon>Tracheophyta</taxon>
        <taxon>Spermatophyta</taxon>
        <taxon>Magnoliopsida</taxon>
        <taxon>Amborellales</taxon>
        <taxon>Amborellaceae</taxon>
        <taxon>Amborella</taxon>
    </lineage>
</organism>
<dbReference type="Pfam" id="PF07540">
    <property type="entry name" value="NOC3p"/>
    <property type="match status" value="1"/>
</dbReference>
<name>U5CNR4_AMBTC</name>
<dbReference type="OMA" id="HYCPQVR"/>
<dbReference type="GO" id="GO:0003682">
    <property type="term" value="F:chromatin binding"/>
    <property type="evidence" value="ECO:0000318"/>
    <property type="project" value="GO_Central"/>
</dbReference>
<evidence type="ECO:0000256" key="6">
    <source>
        <dbReference type="SAM" id="MobiDB-lite"/>
    </source>
</evidence>
<dbReference type="Proteomes" id="UP000017836">
    <property type="component" value="Unassembled WGS sequence"/>
</dbReference>
<dbReference type="InterPro" id="IPR016903">
    <property type="entry name" value="Nucleolar_cplx-assoc_3"/>
</dbReference>
<gene>
    <name evidence="9" type="ORF">AMTR_s00032p00071070</name>
</gene>
<dbReference type="eggNOG" id="KOG2153">
    <property type="taxonomic scope" value="Eukaryota"/>
</dbReference>
<evidence type="ECO:0000259" key="7">
    <source>
        <dbReference type="Pfam" id="PF03914"/>
    </source>
</evidence>
<dbReference type="EMBL" id="KI392518">
    <property type="protein sequence ID" value="ERN14796.1"/>
    <property type="molecule type" value="Genomic_DNA"/>
</dbReference>
<reference evidence="10" key="1">
    <citation type="journal article" date="2013" name="Science">
        <title>The Amborella genome and the evolution of flowering plants.</title>
        <authorList>
            <consortium name="Amborella Genome Project"/>
        </authorList>
    </citation>
    <scope>NUCLEOTIDE SEQUENCE [LARGE SCALE GENOMIC DNA]</scope>
</reference>
<evidence type="ECO:0000259" key="8">
    <source>
        <dbReference type="Pfam" id="PF07540"/>
    </source>
</evidence>
<dbReference type="OrthoDB" id="10263597at2759"/>
<dbReference type="PIRSF" id="PIRSF028977">
    <property type="entry name" value="Nucleolar_complex_p3"/>
    <property type="match status" value="1"/>
</dbReference>
<evidence type="ECO:0000256" key="4">
    <source>
        <dbReference type="ARBA" id="ARBA00023242"/>
    </source>
</evidence>